<reference evidence="7 8" key="1">
    <citation type="journal article" date="2013" name="Genome Announc.">
        <title>Draft Genome Sequence of an Alphaproteobacterium, Caenispirillum salinarum AK4(T), Isolated from a Solar Saltern.</title>
        <authorList>
            <person name="Khatri I."/>
            <person name="Singh A."/>
            <person name="Korpole S."/>
            <person name="Pinnaka A.K."/>
            <person name="Subramanian S."/>
        </authorList>
    </citation>
    <scope>NUCLEOTIDE SEQUENCE [LARGE SCALE GENOMIC DNA]</scope>
    <source>
        <strain evidence="7 8">AK4</strain>
    </source>
</reference>
<organism evidence="7 8">
    <name type="scientific">Caenispirillum salinarum AK4</name>
    <dbReference type="NCBI Taxonomy" id="1238182"/>
    <lineage>
        <taxon>Bacteria</taxon>
        <taxon>Pseudomonadati</taxon>
        <taxon>Pseudomonadota</taxon>
        <taxon>Alphaproteobacteria</taxon>
        <taxon>Rhodospirillales</taxon>
        <taxon>Novispirillaceae</taxon>
        <taxon>Caenispirillum</taxon>
    </lineage>
</organism>
<name>K9GWZ0_9PROT</name>
<dbReference type="Pfam" id="PF06769">
    <property type="entry name" value="YoeB_toxin"/>
    <property type="match status" value="1"/>
</dbReference>
<evidence type="ECO:0000256" key="6">
    <source>
        <dbReference type="ARBA" id="ARBA00030388"/>
    </source>
</evidence>
<dbReference type="SUPFAM" id="SSF143011">
    <property type="entry name" value="RelE-like"/>
    <property type="match status" value="1"/>
</dbReference>
<keyword evidence="3" id="KW-0540">Nuclease</keyword>
<dbReference type="PATRIC" id="fig|1238182.3.peg.2791"/>
<dbReference type="PANTHER" id="PTHR38039:SF1">
    <property type="entry name" value="TOXIN YOEB"/>
    <property type="match status" value="1"/>
</dbReference>
<dbReference type="STRING" id="1238182.C882_0576"/>
<dbReference type="Proteomes" id="UP000009881">
    <property type="component" value="Unassembled WGS sequence"/>
</dbReference>
<comment type="caution">
    <text evidence="7">The sequence shown here is derived from an EMBL/GenBank/DDBJ whole genome shotgun (WGS) entry which is preliminary data.</text>
</comment>
<dbReference type="GO" id="GO:0006401">
    <property type="term" value="P:RNA catabolic process"/>
    <property type="evidence" value="ECO:0007669"/>
    <property type="project" value="InterPro"/>
</dbReference>
<dbReference type="GO" id="GO:0098795">
    <property type="term" value="P:global gene silencing by mRNA cleavage"/>
    <property type="evidence" value="ECO:0007669"/>
    <property type="project" value="TreeGrafter"/>
</dbReference>
<dbReference type="eggNOG" id="COG4115">
    <property type="taxonomic scope" value="Bacteria"/>
</dbReference>
<keyword evidence="4" id="KW-0255">Endonuclease</keyword>
<proteinExistence type="inferred from homology"/>
<dbReference type="EMBL" id="ANHY01000013">
    <property type="protein sequence ID" value="EKV29269.1"/>
    <property type="molecule type" value="Genomic_DNA"/>
</dbReference>
<protein>
    <recommendedName>
        <fullName evidence="6">Putative mRNA interferase YoeB</fullName>
    </recommendedName>
</protein>
<dbReference type="OrthoDB" id="9801102at2"/>
<dbReference type="AlphaFoldDB" id="K9GWZ0"/>
<evidence type="ECO:0000256" key="4">
    <source>
        <dbReference type="ARBA" id="ARBA00022759"/>
    </source>
</evidence>
<dbReference type="NCBIfam" id="TIGR02116">
    <property type="entry name" value="toxin_Txe_YoeB"/>
    <property type="match status" value="1"/>
</dbReference>
<gene>
    <name evidence="7" type="ORF">C882_0576</name>
</gene>
<evidence type="ECO:0000256" key="2">
    <source>
        <dbReference type="ARBA" id="ARBA00022649"/>
    </source>
</evidence>
<dbReference type="InterPro" id="IPR035093">
    <property type="entry name" value="RelE/ParE_toxin_dom_sf"/>
</dbReference>
<evidence type="ECO:0000313" key="7">
    <source>
        <dbReference type="EMBL" id="EKV29269.1"/>
    </source>
</evidence>
<dbReference type="PANTHER" id="PTHR38039">
    <property type="entry name" value="TOXIN YOEB"/>
    <property type="match status" value="1"/>
</dbReference>
<dbReference type="InterPro" id="IPR009614">
    <property type="entry name" value="YoeB_toxin"/>
</dbReference>
<keyword evidence="8" id="KW-1185">Reference proteome</keyword>
<evidence type="ECO:0000256" key="1">
    <source>
        <dbReference type="ARBA" id="ARBA00008172"/>
    </source>
</evidence>
<evidence type="ECO:0000313" key="8">
    <source>
        <dbReference type="Proteomes" id="UP000009881"/>
    </source>
</evidence>
<sequence length="88" mass="10489">MNLLWTQDAWEEYLYWQKTDKRVVKKINALIKDAARSPFKGLGKPEPLKENLSGWWSRHITGEHRLVYRVQGEDGDRVLTVAQCRYHY</sequence>
<accession>K9GWZ0</accession>
<evidence type="ECO:0000256" key="3">
    <source>
        <dbReference type="ARBA" id="ARBA00022722"/>
    </source>
</evidence>
<keyword evidence="5" id="KW-0378">Hydrolase</keyword>
<dbReference type="GO" id="GO:0004519">
    <property type="term" value="F:endonuclease activity"/>
    <property type="evidence" value="ECO:0007669"/>
    <property type="project" value="UniProtKB-KW"/>
</dbReference>
<dbReference type="RefSeq" id="WP_009541234.1">
    <property type="nucleotide sequence ID" value="NZ_ANHY01000013.1"/>
</dbReference>
<comment type="similarity">
    <text evidence="1">Belongs to the YoeB family.</text>
</comment>
<keyword evidence="2" id="KW-1277">Toxin-antitoxin system</keyword>
<evidence type="ECO:0000256" key="5">
    <source>
        <dbReference type="ARBA" id="ARBA00022801"/>
    </source>
</evidence>
<dbReference type="Gene3D" id="3.30.2310.20">
    <property type="entry name" value="RelE-like"/>
    <property type="match status" value="1"/>
</dbReference>
<dbReference type="GO" id="GO:0016787">
    <property type="term" value="F:hydrolase activity"/>
    <property type="evidence" value="ECO:0007669"/>
    <property type="project" value="UniProtKB-KW"/>
</dbReference>